<dbReference type="InterPro" id="IPR000823">
    <property type="entry name" value="Peroxidase_pln"/>
</dbReference>
<dbReference type="Pfam" id="PF00141">
    <property type="entry name" value="peroxidase"/>
    <property type="match status" value="1"/>
</dbReference>
<dbReference type="PROSITE" id="PS00436">
    <property type="entry name" value="PEROXIDASE_2"/>
    <property type="match status" value="1"/>
</dbReference>
<dbReference type="SUPFAM" id="SSF48113">
    <property type="entry name" value="Heme-dependent peroxidases"/>
    <property type="match status" value="1"/>
</dbReference>
<dbReference type="PROSITE" id="PS00435">
    <property type="entry name" value="PEROXIDASE_1"/>
    <property type="match status" value="1"/>
</dbReference>
<dbReference type="GO" id="GO:0020037">
    <property type="term" value="F:heme binding"/>
    <property type="evidence" value="ECO:0007669"/>
    <property type="project" value="UniProtKB-UniRule"/>
</dbReference>
<feature type="binding site" evidence="17">
    <location>
        <position position="82"/>
    </location>
    <ligand>
        <name>Ca(2+)</name>
        <dbReference type="ChEBI" id="CHEBI:29108"/>
        <label>1</label>
    </ligand>
</feature>
<evidence type="ECO:0000256" key="13">
    <source>
        <dbReference type="ARBA" id="ARBA00023180"/>
    </source>
</evidence>
<feature type="disulfide bond" evidence="19">
    <location>
        <begin position="208"/>
        <end position="240"/>
    </location>
</feature>
<gene>
    <name evidence="22" type="ORF">URODEC1_LOCUS2141</name>
</gene>
<comment type="function">
    <text evidence="20">Removal of H(2)O(2), oxidation of toxic reductants, biosynthesis and degradation of lignin, suberization, auxin catabolism, response to environmental stresses such as wounding, pathogen attack and oxidative stress.</text>
</comment>
<organism evidence="22 23">
    <name type="scientific">Urochloa decumbens</name>
    <dbReference type="NCBI Taxonomy" id="240449"/>
    <lineage>
        <taxon>Eukaryota</taxon>
        <taxon>Viridiplantae</taxon>
        <taxon>Streptophyta</taxon>
        <taxon>Embryophyta</taxon>
        <taxon>Tracheophyta</taxon>
        <taxon>Spermatophyta</taxon>
        <taxon>Magnoliopsida</taxon>
        <taxon>Liliopsida</taxon>
        <taxon>Poales</taxon>
        <taxon>Poaceae</taxon>
        <taxon>PACMAD clade</taxon>
        <taxon>Panicoideae</taxon>
        <taxon>Panicodae</taxon>
        <taxon>Paniceae</taxon>
        <taxon>Melinidinae</taxon>
        <taxon>Urochloa</taxon>
    </lineage>
</organism>
<feature type="binding site" evidence="17">
    <location>
        <position position="76"/>
    </location>
    <ligand>
        <name>Ca(2+)</name>
        <dbReference type="ChEBI" id="CHEBI:29108"/>
        <label>1</label>
    </ligand>
</feature>
<feature type="signal peptide" evidence="20">
    <location>
        <begin position="1"/>
        <end position="19"/>
    </location>
</feature>
<accession>A0ABC8VEL6</accession>
<keyword evidence="12 19" id="KW-1015">Disulfide bond</keyword>
<dbReference type="CDD" id="cd00693">
    <property type="entry name" value="secretory_peroxidase"/>
    <property type="match status" value="1"/>
</dbReference>
<dbReference type="EC" id="1.11.1.7" evidence="4 20"/>
<dbReference type="PRINTS" id="PR00461">
    <property type="entry name" value="PLPEROXIDASE"/>
</dbReference>
<comment type="cofactor">
    <cofactor evidence="17 20">
        <name>heme b</name>
        <dbReference type="ChEBI" id="CHEBI:60344"/>
    </cofactor>
    <text evidence="17 20">Binds 1 heme b (iron(II)-protoporphyrin IX) group per subunit.</text>
</comment>
<evidence type="ECO:0000256" key="5">
    <source>
        <dbReference type="ARBA" id="ARBA00022559"/>
    </source>
</evidence>
<feature type="binding site" evidence="17">
    <location>
        <position position="73"/>
    </location>
    <ligand>
        <name>Ca(2+)</name>
        <dbReference type="ChEBI" id="CHEBI:29108"/>
        <label>1</label>
    </ligand>
</feature>
<dbReference type="FunFam" id="1.10.520.10:FF:000009">
    <property type="entry name" value="Peroxidase"/>
    <property type="match status" value="1"/>
</dbReference>
<dbReference type="PRINTS" id="PR00458">
    <property type="entry name" value="PEROXIDASE"/>
</dbReference>
<comment type="catalytic activity">
    <reaction evidence="1 20">
        <text>2 a phenolic donor + H2O2 = 2 a phenolic radical donor + 2 H2O</text>
        <dbReference type="Rhea" id="RHEA:56136"/>
        <dbReference type="ChEBI" id="CHEBI:15377"/>
        <dbReference type="ChEBI" id="CHEBI:16240"/>
        <dbReference type="ChEBI" id="CHEBI:139520"/>
        <dbReference type="ChEBI" id="CHEBI:139521"/>
        <dbReference type="EC" id="1.11.1.7"/>
    </reaction>
</comment>
<comment type="similarity">
    <text evidence="3">Belongs to the peroxidase family. Ascorbate peroxidase subfamily.</text>
</comment>
<feature type="active site" description="Proton acceptor" evidence="15">
    <location>
        <position position="72"/>
    </location>
</feature>
<evidence type="ECO:0000256" key="7">
    <source>
        <dbReference type="ARBA" id="ARBA00022723"/>
    </source>
</evidence>
<evidence type="ECO:0000256" key="12">
    <source>
        <dbReference type="ARBA" id="ARBA00023157"/>
    </source>
</evidence>
<evidence type="ECO:0000256" key="16">
    <source>
        <dbReference type="PIRSR" id="PIRSR600823-2"/>
    </source>
</evidence>
<keyword evidence="8 20" id="KW-0732">Signal</keyword>
<comment type="cofactor">
    <cofactor evidence="17 20">
        <name>Ca(2+)</name>
        <dbReference type="ChEBI" id="CHEBI:29108"/>
    </cofactor>
    <text evidence="17 20">Binds 2 calcium ions per subunit.</text>
</comment>
<evidence type="ECO:0000259" key="21">
    <source>
        <dbReference type="PROSITE" id="PS50873"/>
    </source>
</evidence>
<sequence>MACRFSLLFLTVLVTAASSWRVAVDAAIVDGLQVGFYDRTCPDAESTVRDIVRTDLTNDPTLAAGIIRIFFHDCFVKGCDASILLDDTTTPGEETEKDSSANGFTLNGLGTIDTAKSTIESLCPRTVSCADIIAFAAREAAIAAGHPGYAVAAGRRDGRASLKSNVPGNLPGPSSTVADLTRVFVAKGMSEEDMVVLSGAHSIGGAHCTMFSNRLYNFSDGEDIDPTMNPVYAGQLRKVCPAPGHTSNDPENQPKVAFDARTEQRLDSSYYKELLAGRGLLSSDDALVEDPATRPLVEQLARNEFLFHRKFAEAMQKLGTVDVLVGEGQGEIRLKCSAVNSPGEVVTPTIPTLSF</sequence>
<keyword evidence="6 20" id="KW-0349">Heme</keyword>
<proteinExistence type="inferred from homology"/>
<evidence type="ECO:0000313" key="22">
    <source>
        <dbReference type="EMBL" id="CAL4888263.1"/>
    </source>
</evidence>
<evidence type="ECO:0000256" key="9">
    <source>
        <dbReference type="ARBA" id="ARBA00022837"/>
    </source>
</evidence>
<keyword evidence="23" id="KW-1185">Reference proteome</keyword>
<feature type="binding site" evidence="17">
    <location>
        <position position="96"/>
    </location>
    <ligand>
        <name>Ca(2+)</name>
        <dbReference type="ChEBI" id="CHEBI:29108"/>
        <label>1</label>
    </ligand>
</feature>
<feature type="binding site" evidence="17">
    <location>
        <position position="78"/>
    </location>
    <ligand>
        <name>Ca(2+)</name>
        <dbReference type="ChEBI" id="CHEBI:29108"/>
        <label>1</label>
    </ligand>
</feature>
<evidence type="ECO:0000256" key="8">
    <source>
        <dbReference type="ARBA" id="ARBA00022729"/>
    </source>
</evidence>
<evidence type="ECO:0000256" key="4">
    <source>
        <dbReference type="ARBA" id="ARBA00012313"/>
    </source>
</evidence>
<dbReference type="GO" id="GO:0042744">
    <property type="term" value="P:hydrogen peroxide catabolic process"/>
    <property type="evidence" value="ECO:0007669"/>
    <property type="project" value="UniProtKB-KW"/>
</dbReference>
<dbReference type="GO" id="GO:0005576">
    <property type="term" value="C:extracellular region"/>
    <property type="evidence" value="ECO:0007669"/>
    <property type="project" value="UniProtKB-SubCell"/>
</dbReference>
<dbReference type="GO" id="GO:0046872">
    <property type="term" value="F:metal ion binding"/>
    <property type="evidence" value="ECO:0007669"/>
    <property type="project" value="UniProtKB-UniRule"/>
</dbReference>
<dbReference type="Proteomes" id="UP001497457">
    <property type="component" value="Chromosome 1b"/>
</dbReference>
<evidence type="ECO:0000256" key="14">
    <source>
        <dbReference type="ARBA" id="ARBA00023324"/>
    </source>
</evidence>
<dbReference type="EMBL" id="OZ075111">
    <property type="protein sequence ID" value="CAL4888263.1"/>
    <property type="molecule type" value="Genomic_DNA"/>
</dbReference>
<feature type="site" description="Transition state stabilizer" evidence="18">
    <location>
        <position position="68"/>
    </location>
</feature>
<keyword evidence="20" id="KW-0964">Secreted</keyword>
<keyword evidence="7 17" id="KW-0479">Metal-binding</keyword>
<feature type="binding site" evidence="17">
    <location>
        <position position="259"/>
    </location>
    <ligand>
        <name>Ca(2+)</name>
        <dbReference type="ChEBI" id="CHEBI:29108"/>
        <label>2</label>
    </ligand>
</feature>
<evidence type="ECO:0000256" key="15">
    <source>
        <dbReference type="PIRSR" id="PIRSR600823-1"/>
    </source>
</evidence>
<evidence type="ECO:0000256" key="10">
    <source>
        <dbReference type="ARBA" id="ARBA00023002"/>
    </source>
</evidence>
<evidence type="ECO:0000256" key="20">
    <source>
        <dbReference type="RuleBase" id="RU362060"/>
    </source>
</evidence>
<feature type="binding site" evidence="17">
    <location>
        <position position="80"/>
    </location>
    <ligand>
        <name>Ca(2+)</name>
        <dbReference type="ChEBI" id="CHEBI:29108"/>
        <label>1</label>
    </ligand>
</feature>
<feature type="chain" id="PRO_5044528137" description="Peroxidase" evidence="20">
    <location>
        <begin position="20"/>
        <end position="355"/>
    </location>
</feature>
<feature type="disulfide bond" evidence="19">
    <location>
        <begin position="41"/>
        <end position="123"/>
    </location>
</feature>
<keyword evidence="9 17" id="KW-0106">Calcium</keyword>
<evidence type="ECO:0000256" key="1">
    <source>
        <dbReference type="ARBA" id="ARBA00000189"/>
    </source>
</evidence>
<dbReference type="Gene3D" id="1.10.520.10">
    <property type="match status" value="1"/>
</dbReference>
<feature type="binding site" description="axial binding residue" evidence="17">
    <location>
        <position position="201"/>
    </location>
    <ligand>
        <name>heme b</name>
        <dbReference type="ChEBI" id="CHEBI:60344"/>
    </ligand>
    <ligandPart>
        <name>Fe</name>
        <dbReference type="ChEBI" id="CHEBI:18248"/>
    </ligandPart>
</feature>
<dbReference type="GO" id="GO:0140825">
    <property type="term" value="F:lactoperoxidase activity"/>
    <property type="evidence" value="ECO:0007669"/>
    <property type="project" value="UniProtKB-EC"/>
</dbReference>
<dbReference type="AlphaFoldDB" id="A0ABC8VEL6"/>
<dbReference type="PANTHER" id="PTHR31517">
    <property type="match status" value="1"/>
</dbReference>
<evidence type="ECO:0000256" key="11">
    <source>
        <dbReference type="ARBA" id="ARBA00023004"/>
    </source>
</evidence>
<evidence type="ECO:0000256" key="17">
    <source>
        <dbReference type="PIRSR" id="PIRSR600823-3"/>
    </source>
</evidence>
<dbReference type="InterPro" id="IPR033905">
    <property type="entry name" value="Secretory_peroxidase"/>
</dbReference>
<evidence type="ECO:0000313" key="23">
    <source>
        <dbReference type="Proteomes" id="UP001497457"/>
    </source>
</evidence>
<dbReference type="InterPro" id="IPR019793">
    <property type="entry name" value="Peroxidases_heam-ligand_BS"/>
</dbReference>
<evidence type="ECO:0000256" key="3">
    <source>
        <dbReference type="ARBA" id="ARBA00006873"/>
    </source>
</evidence>
<keyword evidence="10 20" id="KW-0560">Oxidoreductase</keyword>
<keyword evidence="11 17" id="KW-0408">Iron</keyword>
<evidence type="ECO:0000256" key="2">
    <source>
        <dbReference type="ARBA" id="ARBA00004613"/>
    </source>
</evidence>
<dbReference type="PANTHER" id="PTHR31517:SF84">
    <property type="entry name" value="PEROXIDASE"/>
    <property type="match status" value="1"/>
</dbReference>
<dbReference type="InterPro" id="IPR010255">
    <property type="entry name" value="Haem_peroxidase_sf"/>
</dbReference>
<keyword evidence="14 20" id="KW-0376">Hydrogen peroxide</keyword>
<dbReference type="InterPro" id="IPR019794">
    <property type="entry name" value="Peroxidases_AS"/>
</dbReference>
<dbReference type="InterPro" id="IPR002016">
    <property type="entry name" value="Haem_peroxidase"/>
</dbReference>
<keyword evidence="13" id="KW-0325">Glycoprotein</keyword>
<protein>
    <recommendedName>
        <fullName evidence="4 20">Peroxidase</fullName>
        <ecNumber evidence="4 20">1.11.1.7</ecNumber>
    </recommendedName>
</protein>
<comment type="similarity">
    <text evidence="20">Belongs to the peroxidase family. Classical plant (class III) peroxidase subfamily.</text>
</comment>
<reference evidence="22" key="1">
    <citation type="submission" date="2024-10" db="EMBL/GenBank/DDBJ databases">
        <authorList>
            <person name="Ryan C."/>
        </authorList>
    </citation>
    <scope>NUCLEOTIDE SEQUENCE [LARGE SCALE GENOMIC DNA]</scope>
</reference>
<feature type="domain" description="Plant heme peroxidase family profile" evidence="21">
    <location>
        <begin position="31"/>
        <end position="340"/>
    </location>
</feature>
<evidence type="ECO:0000256" key="6">
    <source>
        <dbReference type="ARBA" id="ARBA00022617"/>
    </source>
</evidence>
<feature type="disulfide bond" evidence="19">
    <location>
        <begin position="129"/>
        <end position="336"/>
    </location>
</feature>
<name>A0ABC8VEL6_9POAL</name>
<comment type="subcellular location">
    <subcellularLocation>
        <location evidence="2 20">Secreted</location>
    </subcellularLocation>
</comment>
<dbReference type="Gene3D" id="1.10.420.10">
    <property type="entry name" value="Peroxidase, domain 2"/>
    <property type="match status" value="1"/>
</dbReference>
<feature type="binding site" evidence="17">
    <location>
        <position position="262"/>
    </location>
    <ligand>
        <name>Ca(2+)</name>
        <dbReference type="ChEBI" id="CHEBI:29108"/>
        <label>2</label>
    </ligand>
</feature>
<dbReference type="FunFam" id="1.10.420.10:FF:000007">
    <property type="entry name" value="Peroxidase"/>
    <property type="match status" value="1"/>
</dbReference>
<feature type="binding site" evidence="17">
    <location>
        <position position="267"/>
    </location>
    <ligand>
        <name>Ca(2+)</name>
        <dbReference type="ChEBI" id="CHEBI:29108"/>
        <label>2</label>
    </ligand>
</feature>
<feature type="disulfide bond" evidence="19">
    <location>
        <begin position="74"/>
        <end position="79"/>
    </location>
</feature>
<dbReference type="GO" id="GO:0006979">
    <property type="term" value="P:response to oxidative stress"/>
    <property type="evidence" value="ECO:0007669"/>
    <property type="project" value="UniProtKB-UniRule"/>
</dbReference>
<evidence type="ECO:0000256" key="19">
    <source>
        <dbReference type="PIRSR" id="PIRSR600823-5"/>
    </source>
</evidence>
<evidence type="ECO:0000256" key="18">
    <source>
        <dbReference type="PIRSR" id="PIRSR600823-4"/>
    </source>
</evidence>
<feature type="binding site" evidence="16">
    <location>
        <position position="171"/>
    </location>
    <ligand>
        <name>substrate</name>
    </ligand>
</feature>
<dbReference type="PROSITE" id="PS50873">
    <property type="entry name" value="PEROXIDASE_4"/>
    <property type="match status" value="1"/>
</dbReference>
<keyword evidence="5 20" id="KW-0575">Peroxidase</keyword>